<dbReference type="InterPro" id="IPR050333">
    <property type="entry name" value="SLRP"/>
</dbReference>
<proteinExistence type="predicted"/>
<dbReference type="STRING" id="1297750.SAMN05444405_102282"/>
<evidence type="ECO:0000256" key="1">
    <source>
        <dbReference type="ARBA" id="ARBA00022614"/>
    </source>
</evidence>
<organism evidence="5 6">
    <name type="scientific">Bacteroides luti</name>
    <dbReference type="NCBI Taxonomy" id="1297750"/>
    <lineage>
        <taxon>Bacteria</taxon>
        <taxon>Pseudomonadati</taxon>
        <taxon>Bacteroidota</taxon>
        <taxon>Bacteroidia</taxon>
        <taxon>Bacteroidales</taxon>
        <taxon>Bacteroidaceae</taxon>
        <taxon>Bacteroides</taxon>
    </lineage>
</organism>
<dbReference type="Pfam" id="PF13676">
    <property type="entry name" value="TIR_2"/>
    <property type="match status" value="1"/>
</dbReference>
<dbReference type="AlphaFoldDB" id="A0A1M4VED1"/>
<dbReference type="Gene3D" id="3.80.10.10">
    <property type="entry name" value="Ribonuclease Inhibitor"/>
    <property type="match status" value="2"/>
</dbReference>
<dbReference type="InterPro" id="IPR000157">
    <property type="entry name" value="TIR_dom"/>
</dbReference>
<dbReference type="InterPro" id="IPR032675">
    <property type="entry name" value="LRR_dom_sf"/>
</dbReference>
<reference evidence="5 6" key="1">
    <citation type="submission" date="2016-11" db="EMBL/GenBank/DDBJ databases">
        <authorList>
            <person name="Jaros S."/>
            <person name="Januszkiewicz K."/>
            <person name="Wedrychowicz H."/>
        </authorList>
    </citation>
    <scope>NUCLEOTIDE SEQUENCE [LARGE SCALE GENOMIC DNA]</scope>
    <source>
        <strain evidence="5 6">DSM 26991</strain>
    </source>
</reference>
<dbReference type="EMBL" id="FQTV01000002">
    <property type="protein sequence ID" value="SHE67344.1"/>
    <property type="molecule type" value="Genomic_DNA"/>
</dbReference>
<dbReference type="SMART" id="SM00369">
    <property type="entry name" value="LRR_TYP"/>
    <property type="match status" value="5"/>
</dbReference>
<keyword evidence="1" id="KW-0433">Leucine-rich repeat</keyword>
<dbReference type="Pfam" id="PF00560">
    <property type="entry name" value="LRR_1"/>
    <property type="match status" value="1"/>
</dbReference>
<dbReference type="GO" id="GO:0007165">
    <property type="term" value="P:signal transduction"/>
    <property type="evidence" value="ECO:0007669"/>
    <property type="project" value="InterPro"/>
</dbReference>
<dbReference type="OrthoDB" id="5149141at2"/>
<evidence type="ECO:0000259" key="3">
    <source>
        <dbReference type="PROSITE" id="PS50104"/>
    </source>
</evidence>
<dbReference type="PRINTS" id="PR00019">
    <property type="entry name" value="LEURICHRPT"/>
</dbReference>
<dbReference type="PROSITE" id="PS51450">
    <property type="entry name" value="LRR"/>
    <property type="match status" value="2"/>
</dbReference>
<protein>
    <submittedName>
        <fullName evidence="5">Leucine Rich Repeat</fullName>
    </submittedName>
</protein>
<dbReference type="InterPro" id="IPR001611">
    <property type="entry name" value="Leu-rich_rpt"/>
</dbReference>
<sequence>MKIEVKGKTYKQITKLDLSNRNLTEVPQEIFQCINLRKLILSNNLINNIPPQIVSLRKLKVLDLSHNKISQLYANVFKLPALETLNISYNSLNKIPHQIKESNIKNLLVQNNLISNIDVKAISELEKLNISYNKLTSFVLKQGDFNLRHLWISDNPIKKFQISKPCVPNLRHIHVYTSEIASDCSLEYMKLAIKKGNSYDVFETLEDAEFRKTIDSINEKKLDIPIASNRPELNSKTDITTTNTPNVGISYSWDDEKHKEWVLNLANELTEKGIFVYLDQFDLKPGMDKNHYMENIIFKSQRVIVILTPNYKLKADKRDGGVGYEYSIITSEIFDSQDENKFIPVLRSGEIDESSPIALKSRIAIFMDDDTKFEDKFDELCREIHHEPKTKRPKLGSKPNY</sequence>
<evidence type="ECO:0000256" key="2">
    <source>
        <dbReference type="ARBA" id="ARBA00022737"/>
    </source>
</evidence>
<dbReference type="PANTHER" id="PTHR45712:SF22">
    <property type="entry name" value="INSULIN-LIKE GROWTH FACTOR-BINDING PROTEIN COMPLEX ACID LABILE SUBUNIT"/>
    <property type="match status" value="1"/>
</dbReference>
<dbReference type="Pfam" id="PF13855">
    <property type="entry name" value="LRR_8"/>
    <property type="match status" value="1"/>
</dbReference>
<dbReference type="InterPro" id="IPR003591">
    <property type="entry name" value="Leu-rich_rpt_typical-subtyp"/>
</dbReference>
<dbReference type="InterPro" id="IPR013568">
    <property type="entry name" value="SEFIR_dom"/>
</dbReference>
<keyword evidence="6" id="KW-1185">Reference proteome</keyword>
<gene>
    <name evidence="5" type="ORF">SAMN05444405_102282</name>
</gene>
<evidence type="ECO:0000313" key="6">
    <source>
        <dbReference type="Proteomes" id="UP000184509"/>
    </source>
</evidence>
<name>A0A1M4VED1_9BACE</name>
<dbReference type="SUPFAM" id="SSF52200">
    <property type="entry name" value="Toll/Interleukin receptor TIR domain"/>
    <property type="match status" value="1"/>
</dbReference>
<dbReference type="RefSeq" id="WP_073399088.1">
    <property type="nucleotide sequence ID" value="NZ_FQTV01000002.1"/>
</dbReference>
<feature type="domain" description="TIR" evidence="3">
    <location>
        <begin position="243"/>
        <end position="385"/>
    </location>
</feature>
<feature type="domain" description="SEFIR" evidence="4">
    <location>
        <begin position="244"/>
        <end position="376"/>
    </location>
</feature>
<dbReference type="PANTHER" id="PTHR45712">
    <property type="entry name" value="AGAP008170-PA"/>
    <property type="match status" value="1"/>
</dbReference>
<dbReference type="Proteomes" id="UP000184509">
    <property type="component" value="Unassembled WGS sequence"/>
</dbReference>
<accession>A0A1M4VED1</accession>
<dbReference type="Gene3D" id="3.40.50.10140">
    <property type="entry name" value="Toll/interleukin-1 receptor homology (TIR) domain"/>
    <property type="match status" value="1"/>
</dbReference>
<keyword evidence="2" id="KW-0677">Repeat</keyword>
<evidence type="ECO:0000259" key="4">
    <source>
        <dbReference type="PROSITE" id="PS51534"/>
    </source>
</evidence>
<dbReference type="SUPFAM" id="SSF52058">
    <property type="entry name" value="L domain-like"/>
    <property type="match status" value="1"/>
</dbReference>
<dbReference type="PROSITE" id="PS50104">
    <property type="entry name" value="TIR"/>
    <property type="match status" value="1"/>
</dbReference>
<dbReference type="InterPro" id="IPR035897">
    <property type="entry name" value="Toll_tir_struct_dom_sf"/>
</dbReference>
<dbReference type="PROSITE" id="PS51534">
    <property type="entry name" value="SEFIR"/>
    <property type="match status" value="1"/>
</dbReference>
<evidence type="ECO:0000313" key="5">
    <source>
        <dbReference type="EMBL" id="SHE67344.1"/>
    </source>
</evidence>